<evidence type="ECO:0000313" key="1">
    <source>
        <dbReference type="EMBL" id="GAJ24032.1"/>
    </source>
</evidence>
<feature type="non-terminal residue" evidence="1">
    <location>
        <position position="1"/>
    </location>
</feature>
<reference evidence="1" key="1">
    <citation type="journal article" date="2014" name="Front. Microbiol.">
        <title>High frequency of phylogenetically diverse reductive dehalogenase-homologous genes in deep subseafloor sedimentary metagenomes.</title>
        <authorList>
            <person name="Kawai M."/>
            <person name="Futagami T."/>
            <person name="Toyoda A."/>
            <person name="Takaki Y."/>
            <person name="Nishi S."/>
            <person name="Hori S."/>
            <person name="Arai W."/>
            <person name="Tsubouchi T."/>
            <person name="Morono Y."/>
            <person name="Uchiyama I."/>
            <person name="Ito T."/>
            <person name="Fujiyama A."/>
            <person name="Inagaki F."/>
            <person name="Takami H."/>
        </authorList>
    </citation>
    <scope>NUCLEOTIDE SEQUENCE</scope>
    <source>
        <strain evidence="1">Expedition CK06-06</strain>
    </source>
</reference>
<protein>
    <submittedName>
        <fullName evidence="1">Uncharacterized protein</fullName>
    </submittedName>
</protein>
<organism evidence="1">
    <name type="scientific">marine sediment metagenome</name>
    <dbReference type="NCBI Taxonomy" id="412755"/>
    <lineage>
        <taxon>unclassified sequences</taxon>
        <taxon>metagenomes</taxon>
        <taxon>ecological metagenomes</taxon>
    </lineage>
</organism>
<proteinExistence type="predicted"/>
<dbReference type="EMBL" id="BARW01037321">
    <property type="protein sequence ID" value="GAJ24032.1"/>
    <property type="molecule type" value="Genomic_DNA"/>
</dbReference>
<dbReference type="AlphaFoldDB" id="X1VT28"/>
<sequence>NLSNNYVMGKFMRKKSSNEKLIKKNKYKLTSCFALIVLSIIIVSNANTAYATNSGQNRFIFSTSGK</sequence>
<gene>
    <name evidence="1" type="ORF">S12H4_57653</name>
</gene>
<accession>X1VT28</accession>
<name>X1VT28_9ZZZZ</name>
<comment type="caution">
    <text evidence="1">The sequence shown here is derived from an EMBL/GenBank/DDBJ whole genome shotgun (WGS) entry which is preliminary data.</text>
</comment>